<dbReference type="EMBL" id="CP002218">
    <property type="protein sequence ID" value="ADN61981.1"/>
    <property type="molecule type" value="Genomic_DNA"/>
</dbReference>
<dbReference type="HOGENOM" id="CLU_701463_0_0_4"/>
<organism evidence="2">
    <name type="scientific">Burkholderia sp. (strain CCGE1003)</name>
    <dbReference type="NCBI Taxonomy" id="640512"/>
    <lineage>
        <taxon>Bacteria</taxon>
        <taxon>Pseudomonadati</taxon>
        <taxon>Pseudomonadota</taxon>
        <taxon>Betaproteobacteria</taxon>
        <taxon>Burkholderiales</taxon>
        <taxon>Burkholderiaceae</taxon>
        <taxon>Burkholderia</taxon>
    </lineage>
</organism>
<dbReference type="AlphaFoldDB" id="E1TJ70"/>
<feature type="region of interest" description="Disordered" evidence="1">
    <location>
        <begin position="344"/>
        <end position="369"/>
    </location>
</feature>
<evidence type="ECO:0000313" key="2">
    <source>
        <dbReference type="EMBL" id="ADN61981.1"/>
    </source>
</evidence>
<dbReference type="KEGG" id="bgf:BC1003_6089"/>
<proteinExistence type="predicted"/>
<evidence type="ECO:0000256" key="1">
    <source>
        <dbReference type="SAM" id="MobiDB-lite"/>
    </source>
</evidence>
<reference evidence="2" key="1">
    <citation type="submission" date="2010-09" db="EMBL/GenBank/DDBJ databases">
        <title>Complete sequence of chromosome2 of Burkholderia sp. CCGE1003.</title>
        <authorList>
            <consortium name="US DOE Joint Genome Institute"/>
            <person name="Lucas S."/>
            <person name="Copeland A."/>
            <person name="Lapidus A."/>
            <person name="Cheng J.-F."/>
            <person name="Bruce D."/>
            <person name="Goodwin L."/>
            <person name="Pitluck S."/>
            <person name="Daligault H."/>
            <person name="Davenport K."/>
            <person name="Detter J.C."/>
            <person name="Han C."/>
            <person name="Tapia R."/>
            <person name="Land M."/>
            <person name="Hauser L."/>
            <person name="Jeffries C."/>
            <person name="Kyrpides N."/>
            <person name="Ivanova N."/>
            <person name="Ovchinnikova G."/>
            <person name="Martinez-Romero E."/>
            <person name="Rogel M.A."/>
            <person name="Auchtung J."/>
            <person name="Tiedje J.M."/>
            <person name="Woyke T."/>
        </authorList>
    </citation>
    <scope>NUCLEOTIDE SEQUENCE</scope>
    <source>
        <strain evidence="2">CCGE1003</strain>
    </source>
</reference>
<sequence length="393" mass="42887">MALLDEVREYVNKSHANAWLRAGGKVPDEPGLVSSFLSKEMYRGLRRSLQSYVTPGTSVMVRGIFTHQTPKVRLLHRKRSVEIADLMFVHQHFAASRRAPTSGRALLFQAKRTGTTWTGSVASGTQATQFELYRDWAAFEGTVRLPASPVGDPHWDFREGGKVTQAMAVAAAEYMTVFDQHAYSMAAANPQWAAPILNGPAHSTLARSFPALCAWSAGSAPLPGSIPSRGVTCSVDFGTVFTDFLCGARGRPFNPGVLAGSDHWSIFVNRMLSISARPNGNYLYTSKNQNVTAGLRGRNVMFLQTEPVLWHAVEEEVERFLAGEAELDMPHFAVTNSLLARISESHEETSDNPPPDNLSEESFEPSSGGHVPVLLVVTVGDDDSPVFRQGENG</sequence>
<dbReference type="STRING" id="640512.BC1003_6089"/>
<name>E1TJ70_BURSG</name>
<accession>E1TJ70</accession>
<protein>
    <submittedName>
        <fullName evidence="2">Uncharacterized protein</fullName>
    </submittedName>
</protein>
<gene>
    <name evidence="2" type="ordered locus">BC1003_6089</name>
</gene>